<proteinExistence type="predicted"/>
<feature type="transmembrane region" description="Helical" evidence="2">
    <location>
        <begin position="909"/>
        <end position="930"/>
    </location>
</feature>
<feature type="transmembrane region" description="Helical" evidence="2">
    <location>
        <begin position="990"/>
        <end position="1007"/>
    </location>
</feature>
<feature type="region of interest" description="Disordered" evidence="1">
    <location>
        <begin position="641"/>
        <end position="665"/>
    </location>
</feature>
<feature type="region of interest" description="Disordered" evidence="1">
    <location>
        <begin position="350"/>
        <end position="382"/>
    </location>
</feature>
<feature type="compositionally biased region" description="Basic and acidic residues" evidence="1">
    <location>
        <begin position="1651"/>
        <end position="1660"/>
    </location>
</feature>
<feature type="region of interest" description="Disordered" evidence="1">
    <location>
        <begin position="1700"/>
        <end position="1739"/>
    </location>
</feature>
<feature type="compositionally biased region" description="Polar residues" evidence="1">
    <location>
        <begin position="655"/>
        <end position="665"/>
    </location>
</feature>
<accession>A0A4U7L217</accession>
<feature type="compositionally biased region" description="Low complexity" evidence="1">
    <location>
        <begin position="21"/>
        <end position="32"/>
    </location>
</feature>
<protein>
    <submittedName>
        <fullName evidence="3">Uncharacterized protein</fullName>
    </submittedName>
</protein>
<evidence type="ECO:0000313" key="4">
    <source>
        <dbReference type="Proteomes" id="UP000306050"/>
    </source>
</evidence>
<dbReference type="Proteomes" id="UP000306050">
    <property type="component" value="Chromosome SGRAM_10"/>
</dbReference>
<feature type="region of interest" description="Disordered" evidence="1">
    <location>
        <begin position="264"/>
        <end position="311"/>
    </location>
</feature>
<feature type="compositionally biased region" description="Polar residues" evidence="1">
    <location>
        <begin position="192"/>
        <end position="215"/>
    </location>
</feature>
<dbReference type="OrthoDB" id="10261361at2759"/>
<feature type="compositionally biased region" description="Low complexity" evidence="1">
    <location>
        <begin position="52"/>
        <end position="70"/>
    </location>
</feature>
<feature type="compositionally biased region" description="Low complexity" evidence="1">
    <location>
        <begin position="641"/>
        <end position="653"/>
    </location>
</feature>
<feature type="region of interest" description="Disordered" evidence="1">
    <location>
        <begin position="1"/>
        <end position="76"/>
    </location>
</feature>
<feature type="transmembrane region" description="Helical" evidence="2">
    <location>
        <begin position="1059"/>
        <end position="1076"/>
    </location>
</feature>
<keyword evidence="4" id="KW-1185">Reference proteome</keyword>
<feature type="compositionally biased region" description="Polar residues" evidence="1">
    <location>
        <begin position="164"/>
        <end position="180"/>
    </location>
</feature>
<keyword evidence="2" id="KW-1133">Transmembrane helix</keyword>
<evidence type="ECO:0000256" key="1">
    <source>
        <dbReference type="SAM" id="MobiDB-lite"/>
    </source>
</evidence>
<evidence type="ECO:0000313" key="3">
    <source>
        <dbReference type="EMBL" id="TKY89848.1"/>
    </source>
</evidence>
<feature type="transmembrane region" description="Helical" evidence="2">
    <location>
        <begin position="780"/>
        <end position="803"/>
    </location>
</feature>
<keyword evidence="2" id="KW-0812">Transmembrane</keyword>
<feature type="transmembrane region" description="Helical" evidence="2">
    <location>
        <begin position="1027"/>
        <end position="1047"/>
    </location>
</feature>
<dbReference type="GeneID" id="40724040"/>
<feature type="compositionally biased region" description="Polar residues" evidence="1">
    <location>
        <begin position="33"/>
        <end position="43"/>
    </location>
</feature>
<feature type="transmembrane region" description="Helical" evidence="2">
    <location>
        <begin position="1088"/>
        <end position="1109"/>
    </location>
</feature>
<feature type="compositionally biased region" description="Basic and acidic residues" evidence="1">
    <location>
        <begin position="605"/>
        <end position="623"/>
    </location>
</feature>
<reference evidence="3 4" key="1">
    <citation type="submission" date="2019-05" db="EMBL/GenBank/DDBJ databases">
        <title>Sporisorium graminicola CBS 10092 draft sequencing and annotation.</title>
        <authorList>
            <person name="Solano-Gonzalez S."/>
            <person name="Caddick M.X."/>
            <person name="Darby A."/>
        </authorList>
    </citation>
    <scope>NUCLEOTIDE SEQUENCE [LARGE SCALE GENOMIC DNA]</scope>
    <source>
        <strain evidence="3 4">CBS 10092</strain>
    </source>
</reference>
<feature type="compositionally biased region" description="Low complexity" evidence="1">
    <location>
        <begin position="264"/>
        <end position="283"/>
    </location>
</feature>
<gene>
    <name evidence="3" type="ORF">EX895_001145</name>
</gene>
<feature type="compositionally biased region" description="Polar residues" evidence="1">
    <location>
        <begin position="223"/>
        <end position="233"/>
    </location>
</feature>
<sequence length="1827" mass="204423">MPPPTTEDSRHHKRSTPPRPSSLSLRAPRSASVQQLVSRWETQPTLAPPAAPSTAALLPTSSSVSALSAAEQSEFGAAPAHRALLANAVNAINGTLGPLDWTPKYGLPPDQARLSPSPLRAATRHQSSTLPESPRGADPFADPKRASPARSGQKRHLVPLRSVQPAQTIPSPVSPLSASGHSFGLELPPRSPSTFSPVSESTTNTPQSTVDTAASKTPLLGALSSSNRTPSSPLQIEAATPQYTQPSPTHNDHASLSQSTLIPEAPSLSLSPSSPRDSFSKPSQRPNAFTPSQSRPRPTSQSHGQHLEPGVLKEGLGKSSATAHIFDLDAKIPLGTTRYLPSSFRSNLPDHAAPIPERSSSHLPTSSPAVNETWTAEDPSSIPLLPPSLTRAPATLWKGPLADEMARNMVCSNVDGDTLPVSADDVFKPDAAPIHLPALEEYLKNPIIFGEPMFTDSHLVCTDQEKQLFGLDDVAFLEAGSISAPSSQLSSGASYAPRSRVGQSRISSKSAQLEVAGGQISCPAVLYTSSVDSAIISRREEGLRRRSGRSKEIPTSHVSRSKRSRRNNKSDKEVADPLLAVAVGDENLGKADDPDNDLDDVTVVDPKEERHLDSDDDATLKADDALEAEKVASRISARLSESRLRSSISEPPSEGVSSKLSTRSNPVTRKQMFPPLMLLKENNLDELKSNAIGPRKPPGGIWSVGWLGIIFDMVIGVEGSTFAAGILRLESLRDLFQMMTVQLHYQRYFDSSDPTTTTSKVFKFLLQTLPAVLGFDLVSVFGYAVVFFIVWVVITGLALWRFWRMTKAHNPNKTVEGYDSQGWIYKSASRGTRFANTCLVFLLGLLYLPLSKLAVDALVWSSDFWPVPNPYKGGIDDPVPGALLGDPDIWRAPLDFCYTTTMRKDSFNWAYVIVPMAVLVIVFYTLWYPYKLMMTIKEMLPHVSRFNELGRKRSEEEMQTYYHRLLNRDKSPFNFLYNSYHRKWGYYKPFYIMVFKLSNLLIIGVLAKDNCLFRSFRTRTMLVVQQGTLIAVMASLLAVHVMIKPFVDKIGNRSEMVSRVGYVLTATIGLLVALNVQGSTVYNTTILYIVQGFTYSGNIYFALIGMSFVAHQVKRWQSRVDYTIDLFSPVLDITKHIKRRVWEETLSIIILCGREYHMPLEQVIAFSVSDEDKWPPYLIDFQGSVAERHIENLKIVKQIGVEAYRTEVDICRTEEGIYRQKLMRTIQREFSGPDAYWRPQEPPFPSGVMSFFGKAFLVPFPATLLIRYDEGGKYTVTLTRIDQFEAYIEQNSDPKVTSKKMVRQALRALEGQKVFCPYVSNVQIGDPTSGMAFVDKMFGRMSERRRALPRFGVLPAARGGQSEYVLATPISYVEGTVKIERRHEFDWAGYNFDGGFEVSIVYEEGRMKDASGGISMIRKRVEVSASRAFGLTEDFEMNATLSRFLQDNETLIFERAPLVEKLLSKYRRHFQREAHWKERVLPYSFLTDVFDNDGLSPLGLRMALVDTGCARSMRNLPVLYEGSITLMYERLAAINRSPVHRFWWILFDEIWRLNSSDYSHLRKYRRSFSPQYPTSIAYRPMPRQALEQFLHKRGLWKKKGAKGGPFNRGMLNRIYFYLNEIVFAGHHDGRVLNSRRGWSDQQAQQRRKGGRISDPKHDENPFMDPVDSDLRRAATIKVGLGHDATQATRRDFSTIDDHPLRIGADDGEGAAQGHDRDRSWGLTANPSVTPSQYTGGGTAYSTDSVIVRTAYRWEQRMDGYATDTRWQRFKVRSLQWLSLHPVVVKFEREKLYLYLKLVDVEEEEGGGKKGKRYELLRPSCRRPNAQG</sequence>
<feature type="transmembrane region" description="Helical" evidence="2">
    <location>
        <begin position="834"/>
        <end position="855"/>
    </location>
</feature>
<feature type="compositionally biased region" description="Polar residues" evidence="1">
    <location>
        <begin position="1722"/>
        <end position="1739"/>
    </location>
</feature>
<organism evidence="3 4">
    <name type="scientific">Sporisorium graminicola</name>
    <dbReference type="NCBI Taxonomy" id="280036"/>
    <lineage>
        <taxon>Eukaryota</taxon>
        <taxon>Fungi</taxon>
        <taxon>Dikarya</taxon>
        <taxon>Basidiomycota</taxon>
        <taxon>Ustilaginomycotina</taxon>
        <taxon>Ustilaginomycetes</taxon>
        <taxon>Ustilaginales</taxon>
        <taxon>Ustilaginaceae</taxon>
        <taxon>Sporisorium</taxon>
    </lineage>
</organism>
<feature type="compositionally biased region" description="Polar residues" evidence="1">
    <location>
        <begin position="361"/>
        <end position="374"/>
    </location>
</feature>
<comment type="caution">
    <text evidence="3">The sequence shown here is derived from an EMBL/GenBank/DDBJ whole genome shotgun (WGS) entry which is preliminary data.</text>
</comment>
<feature type="region of interest" description="Disordered" evidence="1">
    <location>
        <begin position="107"/>
        <end position="233"/>
    </location>
</feature>
<feature type="region of interest" description="Disordered" evidence="1">
    <location>
        <begin position="540"/>
        <end position="623"/>
    </location>
</feature>
<feature type="region of interest" description="Disordered" evidence="1">
    <location>
        <begin position="1634"/>
        <end position="1666"/>
    </location>
</feature>
<dbReference type="KEGG" id="sgra:EX895_001145"/>
<name>A0A4U7L217_9BASI</name>
<evidence type="ECO:0000256" key="2">
    <source>
        <dbReference type="SAM" id="Phobius"/>
    </source>
</evidence>
<feature type="compositionally biased region" description="Basic and acidic residues" evidence="1">
    <location>
        <begin position="540"/>
        <end position="554"/>
    </location>
</feature>
<dbReference type="EMBL" id="SRRM01000003">
    <property type="protein sequence ID" value="TKY89848.1"/>
    <property type="molecule type" value="Genomic_DNA"/>
</dbReference>
<dbReference type="RefSeq" id="XP_029741833.1">
    <property type="nucleotide sequence ID" value="XM_029881745.1"/>
</dbReference>
<feature type="compositionally biased region" description="Low complexity" evidence="1">
    <location>
        <begin position="290"/>
        <end position="302"/>
    </location>
</feature>
<keyword evidence="2" id="KW-0472">Membrane</keyword>